<proteinExistence type="inferred from homology"/>
<dbReference type="PROSITE" id="PS51318">
    <property type="entry name" value="TAT"/>
    <property type="match status" value="1"/>
</dbReference>
<evidence type="ECO:0000259" key="5">
    <source>
        <dbReference type="Pfam" id="PF13407"/>
    </source>
</evidence>
<evidence type="ECO:0000256" key="4">
    <source>
        <dbReference type="SAM" id="SignalP"/>
    </source>
</evidence>
<keyword evidence="7" id="KW-1185">Reference proteome</keyword>
<dbReference type="InterPro" id="IPR006311">
    <property type="entry name" value="TAT_signal"/>
</dbReference>
<dbReference type="Gene3D" id="3.40.50.2300">
    <property type="match status" value="2"/>
</dbReference>
<evidence type="ECO:0000313" key="6">
    <source>
        <dbReference type="EMBL" id="WRP17043.1"/>
    </source>
</evidence>
<gene>
    <name evidence="6" type="ORF">U7230_13280</name>
</gene>
<feature type="signal peptide" evidence="4">
    <location>
        <begin position="1"/>
        <end position="30"/>
    </location>
</feature>
<dbReference type="EMBL" id="CP141615">
    <property type="protein sequence ID" value="WRP17043.1"/>
    <property type="molecule type" value="Genomic_DNA"/>
</dbReference>
<evidence type="ECO:0000256" key="3">
    <source>
        <dbReference type="ARBA" id="ARBA00022729"/>
    </source>
</evidence>
<dbReference type="SUPFAM" id="SSF53822">
    <property type="entry name" value="Periplasmic binding protein-like I"/>
    <property type="match status" value="1"/>
</dbReference>
<feature type="chain" id="PRO_5045859901" evidence="4">
    <location>
        <begin position="31"/>
        <end position="354"/>
    </location>
</feature>
<accession>A0ABZ1BWS2</accession>
<keyword evidence="3 4" id="KW-0732">Signal</keyword>
<comment type="similarity">
    <text evidence="2">Belongs to the bacterial solute-binding protein 2 family.</text>
</comment>
<protein>
    <submittedName>
        <fullName evidence="6">ABC transporter substrate-binding protein</fullName>
    </submittedName>
</protein>
<evidence type="ECO:0000313" key="7">
    <source>
        <dbReference type="Proteomes" id="UP001332192"/>
    </source>
</evidence>
<dbReference type="Proteomes" id="UP001332192">
    <property type="component" value="Chromosome"/>
</dbReference>
<feature type="domain" description="Periplasmic binding protein" evidence="5">
    <location>
        <begin position="39"/>
        <end position="298"/>
    </location>
</feature>
<reference evidence="6 7" key="1">
    <citation type="journal article" date="2024" name="Front. Microbiol.">
        <title>Novel thermophilic genera Geochorda gen. nov. and Carboxydochorda gen. nov. from the deep terrestrial subsurface reveal the ecophysiological diversity in the class Limnochordia.</title>
        <authorList>
            <person name="Karnachuk O.V."/>
            <person name="Lukina A.P."/>
            <person name="Avakyan M.R."/>
            <person name="Kadnikov V.V."/>
            <person name="Begmatov S."/>
            <person name="Beletsky A.V."/>
            <person name="Vlasova K.G."/>
            <person name="Novikov A.A."/>
            <person name="Shcherbakova V.A."/>
            <person name="Mardanov A.V."/>
            <person name="Ravin N.V."/>
        </authorList>
    </citation>
    <scope>NUCLEOTIDE SEQUENCE [LARGE SCALE GENOMIC DNA]</scope>
    <source>
        <strain evidence="6 7">L945</strain>
    </source>
</reference>
<comment type="subcellular location">
    <subcellularLocation>
        <location evidence="1">Cell envelope</location>
    </subcellularLocation>
</comment>
<dbReference type="Pfam" id="PF13407">
    <property type="entry name" value="Peripla_BP_4"/>
    <property type="match status" value="1"/>
</dbReference>
<name>A0ABZ1BWS2_9FIRM</name>
<dbReference type="RefSeq" id="WP_324716315.1">
    <property type="nucleotide sequence ID" value="NZ_CP141615.1"/>
</dbReference>
<dbReference type="PANTHER" id="PTHR46847">
    <property type="entry name" value="D-ALLOSE-BINDING PERIPLASMIC PROTEIN-RELATED"/>
    <property type="match status" value="1"/>
</dbReference>
<dbReference type="PANTHER" id="PTHR46847:SF1">
    <property type="entry name" value="D-ALLOSE-BINDING PERIPLASMIC PROTEIN-RELATED"/>
    <property type="match status" value="1"/>
</dbReference>
<sequence>MQRLRSIRTWMAALVVLAAAATLATAPAVAAAKKPPYTVAISNGFVGSEWRIQMVESAKKVFDEYKSKGLVKGELYVNHAGPDVTAQIAQIRNMINRGFDVIIINPNSQTALNPVIEEAADRGIVVIVVDQEVTSPKAVNVVIDQAEWARISARWLAEKLQGKGNIVVINGLAGHPANEDRWRGAREVFGRYPGIKILTMTHANWDQATGQQVMSNLLATYPNIDGVWVQDGMAEGALRAVLASGRKLPLMSGEARVGYMRLWDQLKKEKGFQAIGVVNPPGVAASGLRIAMQILQGRQFKDGVLARGNTLYVPIPGIVTNDNFDELWAKYKDYPDAYALDGWLTEEEARSYFK</sequence>
<evidence type="ECO:0000256" key="1">
    <source>
        <dbReference type="ARBA" id="ARBA00004196"/>
    </source>
</evidence>
<dbReference type="InterPro" id="IPR025997">
    <property type="entry name" value="SBP_2_dom"/>
</dbReference>
<dbReference type="InterPro" id="IPR028082">
    <property type="entry name" value="Peripla_BP_I"/>
</dbReference>
<dbReference type="CDD" id="cd19999">
    <property type="entry name" value="PBP1_ABC_sugar_binding-like"/>
    <property type="match status" value="1"/>
</dbReference>
<organism evidence="6 7">
    <name type="scientific">Carboxydichorda subterranea</name>
    <dbReference type="NCBI Taxonomy" id="3109565"/>
    <lineage>
        <taxon>Bacteria</taxon>
        <taxon>Bacillati</taxon>
        <taxon>Bacillota</taxon>
        <taxon>Limnochordia</taxon>
        <taxon>Limnochordales</taxon>
        <taxon>Geochordaceae</taxon>
        <taxon>Carboxydichorda</taxon>
    </lineage>
</organism>
<evidence type="ECO:0000256" key="2">
    <source>
        <dbReference type="ARBA" id="ARBA00007639"/>
    </source>
</evidence>